<proteinExistence type="predicted"/>
<organism evidence="2 3">
    <name type="scientific">Rhynchophorus ferrugineus</name>
    <name type="common">Red palm weevil</name>
    <name type="synonym">Curculio ferrugineus</name>
    <dbReference type="NCBI Taxonomy" id="354439"/>
    <lineage>
        <taxon>Eukaryota</taxon>
        <taxon>Metazoa</taxon>
        <taxon>Ecdysozoa</taxon>
        <taxon>Arthropoda</taxon>
        <taxon>Hexapoda</taxon>
        <taxon>Insecta</taxon>
        <taxon>Pterygota</taxon>
        <taxon>Neoptera</taxon>
        <taxon>Endopterygota</taxon>
        <taxon>Coleoptera</taxon>
        <taxon>Polyphaga</taxon>
        <taxon>Cucujiformia</taxon>
        <taxon>Curculionidae</taxon>
        <taxon>Dryophthorinae</taxon>
        <taxon>Rhynchophorus</taxon>
    </lineage>
</organism>
<dbReference type="AlphaFoldDB" id="A0A834I2W4"/>
<name>A0A834I2W4_RHYFE</name>
<reference evidence="2" key="1">
    <citation type="submission" date="2020-08" db="EMBL/GenBank/DDBJ databases">
        <title>Genome sequencing and assembly of the red palm weevil Rhynchophorus ferrugineus.</title>
        <authorList>
            <person name="Dias G.B."/>
            <person name="Bergman C.M."/>
            <person name="Manee M."/>
        </authorList>
    </citation>
    <scope>NUCLEOTIDE SEQUENCE</scope>
    <source>
        <strain evidence="2">AA-2017</strain>
        <tissue evidence="2">Whole larva</tissue>
    </source>
</reference>
<dbReference type="Proteomes" id="UP000625711">
    <property type="component" value="Unassembled WGS sequence"/>
</dbReference>
<feature type="region of interest" description="Disordered" evidence="1">
    <location>
        <begin position="35"/>
        <end position="54"/>
    </location>
</feature>
<keyword evidence="3" id="KW-1185">Reference proteome</keyword>
<evidence type="ECO:0000256" key="1">
    <source>
        <dbReference type="SAM" id="MobiDB-lite"/>
    </source>
</evidence>
<comment type="caution">
    <text evidence="2">The sequence shown here is derived from an EMBL/GenBank/DDBJ whole genome shotgun (WGS) entry which is preliminary data.</text>
</comment>
<accession>A0A834I2W4</accession>
<evidence type="ECO:0000313" key="3">
    <source>
        <dbReference type="Proteomes" id="UP000625711"/>
    </source>
</evidence>
<dbReference type="EMBL" id="JAACXV010014127">
    <property type="protein sequence ID" value="KAF7270145.1"/>
    <property type="molecule type" value="Genomic_DNA"/>
</dbReference>
<gene>
    <name evidence="2" type="ORF">GWI33_016837</name>
</gene>
<protein>
    <submittedName>
        <fullName evidence="2">Uncharacterized protein</fullName>
    </submittedName>
</protein>
<evidence type="ECO:0000313" key="2">
    <source>
        <dbReference type="EMBL" id="KAF7270145.1"/>
    </source>
</evidence>
<sequence>MKKRRLPRSNKMTWSRHRECKIEFPIMREIMRGGAGGGGGIDGHGASRPQDRRAKTKIAINKSSRTSNNVHMAARGSDFSVKIQSCRFQKVRWIFYGRPVHPPFKKNLIITRTQAPLSLVLRPPPPVRLLRGQVLLIGDYP</sequence>